<dbReference type="InterPro" id="IPR010982">
    <property type="entry name" value="Lambda_DNA-bd_dom_sf"/>
</dbReference>
<dbReference type="Proteomes" id="UP001596074">
    <property type="component" value="Unassembled WGS sequence"/>
</dbReference>
<dbReference type="CDD" id="cd00093">
    <property type="entry name" value="HTH_XRE"/>
    <property type="match status" value="1"/>
</dbReference>
<evidence type="ECO:0000313" key="3">
    <source>
        <dbReference type="Proteomes" id="UP001596074"/>
    </source>
</evidence>
<sequence length="220" mass="24080">MTADALPDMMPPGAVAGPSRARACVRRPASVRPVAYLPDPDERERLAATLGETLRRLRAEAGLGTRALAVRAATTRSTVVRLERGERRPRRSMLSSLAMGLDPDRHVELLEVLAAAAGPSLRPESDGSARFRRRQIEAGILAGRVPLPSNIARPLALHRQADAASRKAERILARPGALDDAEALAVVNELMDVARRLREQAGRPFTLYLGKHRIRVGYRW</sequence>
<feature type="domain" description="HTH cro/C1-type" evidence="1">
    <location>
        <begin position="54"/>
        <end position="109"/>
    </location>
</feature>
<dbReference type="SUPFAM" id="SSF47413">
    <property type="entry name" value="lambda repressor-like DNA-binding domains"/>
    <property type="match status" value="1"/>
</dbReference>
<evidence type="ECO:0000259" key="1">
    <source>
        <dbReference type="PROSITE" id="PS50943"/>
    </source>
</evidence>
<dbReference type="InterPro" id="IPR001387">
    <property type="entry name" value="Cro/C1-type_HTH"/>
</dbReference>
<keyword evidence="3" id="KW-1185">Reference proteome</keyword>
<comment type="caution">
    <text evidence="2">The sequence shown here is derived from an EMBL/GenBank/DDBJ whole genome shotgun (WGS) entry which is preliminary data.</text>
</comment>
<protein>
    <submittedName>
        <fullName evidence="2">Multiprotein-bridging factor 1 family protein</fullName>
    </submittedName>
</protein>
<evidence type="ECO:0000313" key="2">
    <source>
        <dbReference type="EMBL" id="MFC5748909.1"/>
    </source>
</evidence>
<dbReference type="RefSeq" id="WP_378284608.1">
    <property type="nucleotide sequence ID" value="NZ_JBHSON010000037.1"/>
</dbReference>
<accession>A0ABW1A060</accession>
<organism evidence="2 3">
    <name type="scientific">Actinomadura rugatobispora</name>
    <dbReference type="NCBI Taxonomy" id="1994"/>
    <lineage>
        <taxon>Bacteria</taxon>
        <taxon>Bacillati</taxon>
        <taxon>Actinomycetota</taxon>
        <taxon>Actinomycetes</taxon>
        <taxon>Streptosporangiales</taxon>
        <taxon>Thermomonosporaceae</taxon>
        <taxon>Actinomadura</taxon>
    </lineage>
</organism>
<dbReference type="Pfam" id="PF13560">
    <property type="entry name" value="HTH_31"/>
    <property type="match status" value="1"/>
</dbReference>
<name>A0ABW1A060_9ACTN</name>
<dbReference type="PROSITE" id="PS50943">
    <property type="entry name" value="HTH_CROC1"/>
    <property type="match status" value="1"/>
</dbReference>
<gene>
    <name evidence="2" type="ORF">ACFPZN_25110</name>
</gene>
<dbReference type="Gene3D" id="1.10.260.40">
    <property type="entry name" value="lambda repressor-like DNA-binding domains"/>
    <property type="match status" value="1"/>
</dbReference>
<reference evidence="3" key="1">
    <citation type="journal article" date="2019" name="Int. J. Syst. Evol. Microbiol.">
        <title>The Global Catalogue of Microorganisms (GCM) 10K type strain sequencing project: providing services to taxonomists for standard genome sequencing and annotation.</title>
        <authorList>
            <consortium name="The Broad Institute Genomics Platform"/>
            <consortium name="The Broad Institute Genome Sequencing Center for Infectious Disease"/>
            <person name="Wu L."/>
            <person name="Ma J."/>
        </authorList>
    </citation>
    <scope>NUCLEOTIDE SEQUENCE [LARGE SCALE GENOMIC DNA]</scope>
    <source>
        <strain evidence="3">KCTC 42087</strain>
    </source>
</reference>
<proteinExistence type="predicted"/>
<dbReference type="EMBL" id="JBHSON010000037">
    <property type="protein sequence ID" value="MFC5748909.1"/>
    <property type="molecule type" value="Genomic_DNA"/>
</dbReference>
<dbReference type="SMART" id="SM00530">
    <property type="entry name" value="HTH_XRE"/>
    <property type="match status" value="1"/>
</dbReference>